<keyword evidence="2" id="KW-0812">Transmembrane</keyword>
<dbReference type="PANTHER" id="PTHR43751:SF3">
    <property type="entry name" value="SULFATASE N-TERMINAL DOMAIN-CONTAINING PROTEIN"/>
    <property type="match status" value="1"/>
</dbReference>
<dbReference type="EC" id="3.1.6.1" evidence="4"/>
<dbReference type="EMBL" id="CP036290">
    <property type="protein sequence ID" value="QDU84882.1"/>
    <property type="molecule type" value="Genomic_DNA"/>
</dbReference>
<dbReference type="RefSeq" id="WP_145187206.1">
    <property type="nucleotide sequence ID" value="NZ_CP036290.1"/>
</dbReference>
<evidence type="ECO:0000313" key="4">
    <source>
        <dbReference type="EMBL" id="QDU84882.1"/>
    </source>
</evidence>
<keyword evidence="2" id="KW-1133">Transmembrane helix</keyword>
<feature type="transmembrane region" description="Helical" evidence="2">
    <location>
        <begin position="106"/>
        <end position="125"/>
    </location>
</feature>
<dbReference type="InterPro" id="IPR017850">
    <property type="entry name" value="Alkaline_phosphatase_core_sf"/>
</dbReference>
<evidence type="ECO:0000256" key="2">
    <source>
        <dbReference type="SAM" id="Phobius"/>
    </source>
</evidence>
<evidence type="ECO:0000313" key="5">
    <source>
        <dbReference type="Proteomes" id="UP000319342"/>
    </source>
</evidence>
<dbReference type="GO" id="GO:0004065">
    <property type="term" value="F:arylsulfatase activity"/>
    <property type="evidence" value="ECO:0007669"/>
    <property type="project" value="UniProtKB-EC"/>
</dbReference>
<keyword evidence="2" id="KW-0472">Membrane</keyword>
<dbReference type="CDD" id="cd16148">
    <property type="entry name" value="sulfatase_like"/>
    <property type="match status" value="1"/>
</dbReference>
<dbReference type="InterPro" id="IPR000917">
    <property type="entry name" value="Sulfatase_N"/>
</dbReference>
<keyword evidence="4" id="KW-0378">Hydrolase</keyword>
<feature type="region of interest" description="Disordered" evidence="1">
    <location>
        <begin position="1"/>
        <end position="29"/>
    </location>
</feature>
<dbReference type="Proteomes" id="UP000319342">
    <property type="component" value="Chromosome"/>
</dbReference>
<proteinExistence type="predicted"/>
<organism evidence="4 5">
    <name type="scientific">Rohdeia mirabilis</name>
    <dbReference type="NCBI Taxonomy" id="2528008"/>
    <lineage>
        <taxon>Bacteria</taxon>
        <taxon>Pseudomonadati</taxon>
        <taxon>Planctomycetota</taxon>
        <taxon>Planctomycetia</taxon>
        <taxon>Planctomycetia incertae sedis</taxon>
        <taxon>Rohdeia</taxon>
    </lineage>
</organism>
<sequence>MNDSEHAAELRGSAPDPGHRPDSSPLPSGGSAGLRGALVCGIALGAFDALRAWLSIRSVPAEQLLDGAPSGVVELLLGTAASIGLWSLLLAPVGLVGGFLLGRRPVLAAALPLALGLGAAGFWVARQRFQSGLPVASTQSLMLALGVLALATVVALVLARGVRRLPFFPLLALAAGSGLFGAGWMWTEAAHAKSTGELNERNRDLPNVLFVVVDALRADALHCYGNERARTPAIDGLAERGALFDHASVQAPYTWTSFGSFFTGKYPRRHGLMKMAPGVALPANVTMASYLDAAVRKDGVAMEPGDVSAGAFLMGALSHGTGLARGFDDICELTRGNDLIRSADRWSQFRAWTILGTIWTKAKAKLDPDLHVTTAKRWLAEHSDRRFFAFVHLFSAHTPYDPPEPFRSWYVDPEYDGPIQSFWAEDRRTIERGEYVPTVDDRRQIYDLYMGGVSKADHDIGVLLAQLEESGVLENTLVVISSDHGEDFGEGGRWEHNHMYRSNLHVPLVMCWPDGFEGGVRVSETVESIDVFPTVLDAMGLERPPVATPQDEVDGASLLPMMRGFSDWDRRFTYAEDSSFVSISTPEAMLVLDRFAVKPDGWAVALEENLGTIRFHDLESDPRQRNDLFEKIVRAPEASEAARAEVLALVDELRAELLEWNATMPIDVEAVVRSDRDLETEANTRAALAELERLAEIGYTEETFRYRGDELRQRVLELRAERDRE</sequence>
<feature type="transmembrane region" description="Helical" evidence="2">
    <location>
        <begin position="76"/>
        <end position="101"/>
    </location>
</feature>
<feature type="domain" description="Sulfatase N-terminal" evidence="3">
    <location>
        <begin position="206"/>
        <end position="540"/>
    </location>
</feature>
<dbReference type="Pfam" id="PF00884">
    <property type="entry name" value="Sulfatase"/>
    <property type="match status" value="1"/>
</dbReference>
<protein>
    <submittedName>
        <fullName evidence="4">Arylsulfatase</fullName>
        <ecNumber evidence="4">3.1.6.1</ecNumber>
    </submittedName>
</protein>
<gene>
    <name evidence="4" type="ORF">Pla163_20000</name>
</gene>
<dbReference type="InterPro" id="IPR052701">
    <property type="entry name" value="GAG_Ulvan_Degrading_Sulfatases"/>
</dbReference>
<dbReference type="OrthoDB" id="9762324at2"/>
<accession>A0A518D078</accession>
<evidence type="ECO:0000256" key="1">
    <source>
        <dbReference type="SAM" id="MobiDB-lite"/>
    </source>
</evidence>
<feature type="transmembrane region" description="Helical" evidence="2">
    <location>
        <begin position="137"/>
        <end position="158"/>
    </location>
</feature>
<dbReference type="AlphaFoldDB" id="A0A518D078"/>
<dbReference type="PANTHER" id="PTHR43751">
    <property type="entry name" value="SULFATASE"/>
    <property type="match status" value="1"/>
</dbReference>
<dbReference type="SUPFAM" id="SSF53649">
    <property type="entry name" value="Alkaline phosphatase-like"/>
    <property type="match status" value="1"/>
</dbReference>
<name>A0A518D078_9BACT</name>
<dbReference type="Gene3D" id="3.40.720.10">
    <property type="entry name" value="Alkaline Phosphatase, subunit A"/>
    <property type="match status" value="1"/>
</dbReference>
<evidence type="ECO:0000259" key="3">
    <source>
        <dbReference type="Pfam" id="PF00884"/>
    </source>
</evidence>
<feature type="transmembrane region" description="Helical" evidence="2">
    <location>
        <begin position="165"/>
        <end position="186"/>
    </location>
</feature>
<keyword evidence="5" id="KW-1185">Reference proteome</keyword>
<reference evidence="4 5" key="1">
    <citation type="submission" date="2019-02" db="EMBL/GenBank/DDBJ databases">
        <title>Deep-cultivation of Planctomycetes and their phenomic and genomic characterization uncovers novel biology.</title>
        <authorList>
            <person name="Wiegand S."/>
            <person name="Jogler M."/>
            <person name="Boedeker C."/>
            <person name="Pinto D."/>
            <person name="Vollmers J."/>
            <person name="Rivas-Marin E."/>
            <person name="Kohn T."/>
            <person name="Peeters S.H."/>
            <person name="Heuer A."/>
            <person name="Rast P."/>
            <person name="Oberbeckmann S."/>
            <person name="Bunk B."/>
            <person name="Jeske O."/>
            <person name="Meyerdierks A."/>
            <person name="Storesund J.E."/>
            <person name="Kallscheuer N."/>
            <person name="Luecker S."/>
            <person name="Lage O.M."/>
            <person name="Pohl T."/>
            <person name="Merkel B.J."/>
            <person name="Hornburger P."/>
            <person name="Mueller R.-W."/>
            <person name="Bruemmer F."/>
            <person name="Labrenz M."/>
            <person name="Spormann A.M."/>
            <person name="Op den Camp H."/>
            <person name="Overmann J."/>
            <person name="Amann R."/>
            <person name="Jetten M.S.M."/>
            <person name="Mascher T."/>
            <person name="Medema M.H."/>
            <person name="Devos D.P."/>
            <person name="Kaster A.-K."/>
            <person name="Ovreas L."/>
            <person name="Rohde M."/>
            <person name="Galperin M.Y."/>
            <person name="Jogler C."/>
        </authorList>
    </citation>
    <scope>NUCLEOTIDE SEQUENCE [LARGE SCALE GENOMIC DNA]</scope>
    <source>
        <strain evidence="4 5">Pla163</strain>
    </source>
</reference>